<dbReference type="Pfam" id="PF13639">
    <property type="entry name" value="zf-RING_2"/>
    <property type="match status" value="1"/>
</dbReference>
<evidence type="ECO:0000256" key="5">
    <source>
        <dbReference type="ARBA" id="ARBA00012483"/>
    </source>
</evidence>
<organism evidence="17 18">
    <name type="scientific">Humicola insolens</name>
    <name type="common">Soft-rot fungus</name>
    <dbReference type="NCBI Taxonomy" id="85995"/>
    <lineage>
        <taxon>Eukaryota</taxon>
        <taxon>Fungi</taxon>
        <taxon>Dikarya</taxon>
        <taxon>Ascomycota</taxon>
        <taxon>Pezizomycotina</taxon>
        <taxon>Sordariomycetes</taxon>
        <taxon>Sordariomycetidae</taxon>
        <taxon>Sordariales</taxon>
        <taxon>Chaetomiaceae</taxon>
        <taxon>Mycothermus</taxon>
    </lineage>
</organism>
<evidence type="ECO:0000256" key="12">
    <source>
        <dbReference type="ARBA" id="ARBA00022786"/>
    </source>
</evidence>
<evidence type="ECO:0000256" key="1">
    <source>
        <dbReference type="ARBA" id="ARBA00000900"/>
    </source>
</evidence>
<dbReference type="InterPro" id="IPR011016">
    <property type="entry name" value="Znf_RING-CH"/>
</dbReference>
<sequence length="1609" mass="177461">MSFGSKKPGAGFGGFGGFGASITTLSYLTPPPDFSAIPHEVVVPYKNLLKKDNTTKEKALQEILAYVQRLGPNPESLEDAIIDTYIDLYPRLSIDDSPRVRELSHQLIFHLLNAAKKRMAKKLPSFVGPWLAGIFDRSKGASRAAADSLASFLQTKEKEEAFWKAVQTRALEFAIEAIRETPGTLSDERFTKQEDLAAKYYRVVGASLSLALHIIKRGNVGTLQDGLTRYLETGVLWDMPKAEDSFVRKSFYQFLVALLTAKPELLEPHLQKVARALVHDSMKQSQSGSAPDLLKVLTALTKRFPQVWGTKKHPLQLLQPFVAQGSQGGDEEYWRSLEQLLRVVPDKEPAVDIVSAFLASVRNTAADRLETVGARTQAFKTYGQVFDIFLQHTPLSTSFLEENLATLTRQYLHPSSGSLSLSQQLEPLATTWVIVARHQNDETQAAIREEWERLADAFIIRIANSLPEVSEGYQKSQATIASEGERWFAFAASIISQSAEDATPLSAVVTSVSANVLREAVHLLVRRNFKPFSAASVIQSAFRHCPGLCADQKLLESLFPAGETEVFNLVVASKSLPYLVSDLNTTTSGDDGRFGEIWDPLTEAALRLPDRGQAISAVRVLIGIPSAAQHAHQNSSLQTFLVSVWKEFINGEASNPPRDLCEATLSYDILVKESLAEIANIIMASLEAPNTRVSASTALELLLAKRRQILTEDEDLHVRLVTNLLALTEISDTTLSAKAKRLKTLLDEQPTGQNPVAAILETHLEEAGPSSLDVDTLFQQAQDALKSGDVPVEDVFPSSTVWMEELSRYLQRAPNPSLSLSSSMGGAYFLVQGAANANPPPPRRDSNGRSVPARMALFTAKLVSSGVDTSLLPPAFLLELVYLLCLTEAVALDQLSVPQAGGLWSDGPETEAKIQEFCDLSSSVIRTIIGACGDWTDWDMTGDSLVERLVNFMLHEAVGPKPKALYAAKALSSLFQLLVQAHGGAPAKLEEWITKLGIMRVAPNTTFATAAFLTGFGEALASSKAVATLCTRLLSELPGLREISDGRSLVTLVMLNLSLDVYEARAVPVETRKQVLALQQLTRWTEEPQKLGYQAASEICKAIARLLPGTKDTYGPYWEQAIKYCIDLWTTSAAGNPQEQRLPYIYASLKLMQALQTVEDPNDDLVEALAEHKAEETAALIALLGAPHEDTTSMPSQQVDALLARTVRKLQNVRLEDLEDIYEAVASESREIQRAAFGLLHKALPAAQEDINLSVVLDKKAANLPSELLSLLLNAPNPQDYTDEDLASFPTAIRSYLLAWHLVFDAYSKASFRVRNDYTDNLKSGKHLDPLMAFFVDVLGHAAAKPLDLDRARFNTEHIRSYSIDLADAEPAERDMNWLLIHLFYLVLKYLPGLFKLWYLDCPSKQTRMTIQTWMERFFSPLIIADALDEVVEWSAKQGETSGGGGGGADAQEVTVKVSKSAREVTAGYPVDDDAATIALRVPKSYPLDPVDVVSVKRVAVKEEKWQAWLMRTKAFIMFGNCNLVDGLTAFRRSISLALKDQEECAICYSIIAQDKTLPDKRCGTCNHSFHRVCLYKWFQNSGRNTCPLCRNAIDYLGADTKRRRPEHE</sequence>
<dbReference type="CDD" id="cd16491">
    <property type="entry name" value="RING-CH-C4HC3_LTN1"/>
    <property type="match status" value="1"/>
</dbReference>
<dbReference type="Gene3D" id="3.30.40.10">
    <property type="entry name" value="Zinc/RING finger domain, C3HC4 (zinc finger)"/>
    <property type="match status" value="1"/>
</dbReference>
<evidence type="ECO:0000256" key="10">
    <source>
        <dbReference type="ARBA" id="ARBA00022737"/>
    </source>
</evidence>
<keyword evidence="7" id="KW-0963">Cytoplasm</keyword>
<keyword evidence="9 15" id="KW-0479">Metal-binding</keyword>
<protein>
    <recommendedName>
        <fullName evidence="6 15">E3 ubiquitin-protein ligase listerin</fullName>
        <ecNumber evidence="5 15">2.3.2.27</ecNumber>
    </recommendedName>
    <alternativeName>
        <fullName evidence="15">RING-type E3 ubiquitin transferase listerin</fullName>
    </alternativeName>
</protein>
<dbReference type="InterPro" id="IPR054478">
    <property type="entry name" value="LTN1_UBC"/>
</dbReference>
<dbReference type="EC" id="2.3.2.27" evidence="5 15"/>
<dbReference type="InterPro" id="IPR054476">
    <property type="entry name" value="Ltn1_N"/>
</dbReference>
<evidence type="ECO:0000313" key="17">
    <source>
        <dbReference type="EMBL" id="KAL1843199.1"/>
    </source>
</evidence>
<evidence type="ECO:0000256" key="9">
    <source>
        <dbReference type="ARBA" id="ARBA00022723"/>
    </source>
</evidence>
<reference evidence="17 18" key="1">
    <citation type="journal article" date="2024" name="Commun. Biol.">
        <title>Comparative genomic analysis of thermophilic fungi reveals convergent evolutionary adaptations and gene losses.</title>
        <authorList>
            <person name="Steindorff A.S."/>
            <person name="Aguilar-Pontes M.V."/>
            <person name="Robinson A.J."/>
            <person name="Andreopoulos B."/>
            <person name="LaButti K."/>
            <person name="Kuo A."/>
            <person name="Mondo S."/>
            <person name="Riley R."/>
            <person name="Otillar R."/>
            <person name="Haridas S."/>
            <person name="Lipzen A."/>
            <person name="Grimwood J."/>
            <person name="Schmutz J."/>
            <person name="Clum A."/>
            <person name="Reid I.D."/>
            <person name="Moisan M.C."/>
            <person name="Butler G."/>
            <person name="Nguyen T.T.M."/>
            <person name="Dewar K."/>
            <person name="Conant G."/>
            <person name="Drula E."/>
            <person name="Henrissat B."/>
            <person name="Hansel C."/>
            <person name="Singer S."/>
            <person name="Hutchinson M.I."/>
            <person name="de Vries R.P."/>
            <person name="Natvig D.O."/>
            <person name="Powell A.J."/>
            <person name="Tsang A."/>
            <person name="Grigoriev I.V."/>
        </authorList>
    </citation>
    <scope>NUCLEOTIDE SEQUENCE [LARGE SCALE GENOMIC DNA]</scope>
    <source>
        <strain evidence="17 18">CBS 620.91</strain>
    </source>
</reference>
<keyword evidence="13 15" id="KW-0862">Zinc</keyword>
<evidence type="ECO:0000313" key="18">
    <source>
        <dbReference type="Proteomes" id="UP001583172"/>
    </source>
</evidence>
<dbReference type="SMART" id="SM00184">
    <property type="entry name" value="RING"/>
    <property type="match status" value="1"/>
</dbReference>
<evidence type="ECO:0000256" key="14">
    <source>
        <dbReference type="PROSITE-ProRule" id="PRU00175"/>
    </source>
</evidence>
<dbReference type="InterPro" id="IPR054477">
    <property type="entry name" value="LTN1_E3_ligase_6th"/>
</dbReference>
<evidence type="ECO:0000256" key="2">
    <source>
        <dbReference type="ARBA" id="ARBA00004514"/>
    </source>
</evidence>
<comment type="pathway">
    <text evidence="3 15">Protein modification; protein ubiquitination.</text>
</comment>
<gene>
    <name evidence="17" type="ORF">VTJ49DRAFT_2750</name>
</gene>
<proteinExistence type="inferred from homology"/>
<dbReference type="EMBL" id="JAZGSY010000022">
    <property type="protein sequence ID" value="KAL1843199.1"/>
    <property type="molecule type" value="Genomic_DNA"/>
</dbReference>
<dbReference type="Pfam" id="PF22958">
    <property type="entry name" value="Ltn1_1st"/>
    <property type="match status" value="1"/>
</dbReference>
<evidence type="ECO:0000256" key="15">
    <source>
        <dbReference type="RuleBase" id="RU367090"/>
    </source>
</evidence>
<evidence type="ECO:0000256" key="3">
    <source>
        <dbReference type="ARBA" id="ARBA00004906"/>
    </source>
</evidence>
<dbReference type="InterPro" id="IPR039804">
    <property type="entry name" value="RING-CH-C4HC3_LTN1"/>
</dbReference>
<evidence type="ECO:0000256" key="6">
    <source>
        <dbReference type="ARBA" id="ARBA00017157"/>
    </source>
</evidence>
<dbReference type="InterPro" id="IPR016024">
    <property type="entry name" value="ARM-type_fold"/>
</dbReference>
<dbReference type="SUPFAM" id="SSF48371">
    <property type="entry name" value="ARM repeat"/>
    <property type="match status" value="1"/>
</dbReference>
<accession>A0ABR3VNQ6</accession>
<comment type="subunit">
    <text evidence="15">Component of the ribosome quality control complex (RQC).</text>
</comment>
<dbReference type="PROSITE" id="PS50089">
    <property type="entry name" value="ZF_RING_2"/>
    <property type="match status" value="1"/>
</dbReference>
<dbReference type="Pfam" id="PF22999">
    <property type="entry name" value="LTN1_E3_ligase_6th"/>
    <property type="match status" value="1"/>
</dbReference>
<dbReference type="SUPFAM" id="SSF57850">
    <property type="entry name" value="RING/U-box"/>
    <property type="match status" value="1"/>
</dbReference>
<dbReference type="InterPro" id="IPR039795">
    <property type="entry name" value="LTN1/Rkr1"/>
</dbReference>
<evidence type="ECO:0000256" key="13">
    <source>
        <dbReference type="ARBA" id="ARBA00022833"/>
    </source>
</evidence>
<feature type="domain" description="RING-type" evidence="16">
    <location>
        <begin position="1545"/>
        <end position="1591"/>
    </location>
</feature>
<dbReference type="InterPro" id="IPR001841">
    <property type="entry name" value="Znf_RING"/>
</dbReference>
<dbReference type="Pfam" id="PF23009">
    <property type="entry name" value="UBC_like"/>
    <property type="match status" value="1"/>
</dbReference>
<dbReference type="Gene3D" id="1.25.10.10">
    <property type="entry name" value="Leucine-rich Repeat Variant"/>
    <property type="match status" value="1"/>
</dbReference>
<keyword evidence="8 15" id="KW-0808">Transferase</keyword>
<keyword evidence="18" id="KW-1185">Reference proteome</keyword>
<comment type="caution">
    <text evidence="17">The sequence shown here is derived from an EMBL/GenBank/DDBJ whole genome shotgun (WGS) entry which is preliminary data.</text>
</comment>
<dbReference type="SMART" id="SM00744">
    <property type="entry name" value="RINGv"/>
    <property type="match status" value="1"/>
</dbReference>
<dbReference type="SMART" id="SM01197">
    <property type="entry name" value="FANCL_C"/>
    <property type="match status" value="1"/>
</dbReference>
<evidence type="ECO:0000259" key="16">
    <source>
        <dbReference type="PROSITE" id="PS50089"/>
    </source>
</evidence>
<dbReference type="InterPro" id="IPR011989">
    <property type="entry name" value="ARM-like"/>
</dbReference>
<keyword evidence="12 15" id="KW-0833">Ubl conjugation pathway</keyword>
<dbReference type="Pfam" id="PF23280">
    <property type="entry name" value="TPR_26"/>
    <property type="match status" value="1"/>
</dbReference>
<evidence type="ECO:0000256" key="4">
    <source>
        <dbReference type="ARBA" id="ARBA00007997"/>
    </source>
</evidence>
<comment type="catalytic activity">
    <reaction evidence="1 15">
        <text>S-ubiquitinyl-[E2 ubiquitin-conjugating enzyme]-L-cysteine + [acceptor protein]-L-lysine = [E2 ubiquitin-conjugating enzyme]-L-cysteine + N(6)-ubiquitinyl-[acceptor protein]-L-lysine.</text>
        <dbReference type="EC" id="2.3.2.27"/>
    </reaction>
</comment>
<evidence type="ECO:0000256" key="7">
    <source>
        <dbReference type="ARBA" id="ARBA00022490"/>
    </source>
</evidence>
<dbReference type="InterPro" id="IPR057030">
    <property type="entry name" value="TPR_Rkr-1"/>
</dbReference>
<keyword evidence="10" id="KW-0677">Repeat</keyword>
<dbReference type="Proteomes" id="UP001583172">
    <property type="component" value="Unassembled WGS sequence"/>
</dbReference>
<comment type="similarity">
    <text evidence="4 15">Belongs to the LTN1 family.</text>
</comment>
<comment type="subcellular location">
    <subcellularLocation>
        <location evidence="2">Cytoplasm</location>
        <location evidence="2">Cytosol</location>
    </subcellularLocation>
</comment>
<dbReference type="PANTHER" id="PTHR12389:SF0">
    <property type="entry name" value="E3 UBIQUITIN-PROTEIN LIGASE LISTERIN"/>
    <property type="match status" value="1"/>
</dbReference>
<dbReference type="InterPro" id="IPR013083">
    <property type="entry name" value="Znf_RING/FYVE/PHD"/>
</dbReference>
<evidence type="ECO:0000256" key="11">
    <source>
        <dbReference type="ARBA" id="ARBA00022771"/>
    </source>
</evidence>
<keyword evidence="11 14" id="KW-0863">Zinc-finger</keyword>
<evidence type="ECO:0000256" key="8">
    <source>
        <dbReference type="ARBA" id="ARBA00022679"/>
    </source>
</evidence>
<comment type="function">
    <text evidence="15">E3 ubiquitin-protein ligase. Component of the ribosome quality control complex (RQC), a ribosome-associated complex that mediates ubiquitination and extraction of incompletely synthesized nascent chains for proteasomal degradation.</text>
</comment>
<name>A0ABR3VNQ6_HUMIN</name>
<dbReference type="PANTHER" id="PTHR12389">
    <property type="entry name" value="ZINC FINGER PROTEIN 294"/>
    <property type="match status" value="1"/>
</dbReference>